<reference evidence="3" key="1">
    <citation type="submission" date="2020-10" db="EMBL/GenBank/DDBJ databases">
        <authorList>
            <person name="Gilroy R."/>
        </authorList>
    </citation>
    <scope>NUCLEOTIDE SEQUENCE</scope>
    <source>
        <strain evidence="3">ChiGjej1B1-19959</strain>
    </source>
</reference>
<gene>
    <name evidence="3" type="ORF">IAC53_04250</name>
</gene>
<keyword evidence="1" id="KW-0812">Transmembrane</keyword>
<reference evidence="3" key="2">
    <citation type="journal article" date="2021" name="PeerJ">
        <title>Extensive microbial diversity within the chicken gut microbiome revealed by metagenomics and culture.</title>
        <authorList>
            <person name="Gilroy R."/>
            <person name="Ravi A."/>
            <person name="Getino M."/>
            <person name="Pursley I."/>
            <person name="Horton D.L."/>
            <person name="Alikhan N.F."/>
            <person name="Baker D."/>
            <person name="Gharbi K."/>
            <person name="Hall N."/>
            <person name="Watson M."/>
            <person name="Adriaenssens E.M."/>
            <person name="Foster-Nyarko E."/>
            <person name="Jarju S."/>
            <person name="Secka A."/>
            <person name="Antonio M."/>
            <person name="Oren A."/>
            <person name="Chaudhuri R.R."/>
            <person name="La Ragione R."/>
            <person name="Hildebrand F."/>
            <person name="Pallen M.J."/>
        </authorList>
    </citation>
    <scope>NUCLEOTIDE SEQUENCE</scope>
    <source>
        <strain evidence="3">ChiGjej1B1-19959</strain>
    </source>
</reference>
<keyword evidence="1" id="KW-1133">Transmembrane helix</keyword>
<dbReference type="AlphaFoldDB" id="A0A9D1IHA9"/>
<accession>A0A9D1IHA9</accession>
<proteinExistence type="predicted"/>
<comment type="caution">
    <text evidence="3">The sequence shown here is derived from an EMBL/GenBank/DDBJ whole genome shotgun (WGS) entry which is preliminary data.</text>
</comment>
<dbReference type="Proteomes" id="UP000824071">
    <property type="component" value="Unassembled WGS sequence"/>
</dbReference>
<organism evidence="3 4">
    <name type="scientific">Candidatus Fimenecus excrementigallinarum</name>
    <dbReference type="NCBI Taxonomy" id="2840816"/>
    <lineage>
        <taxon>Bacteria</taxon>
        <taxon>Bacillati</taxon>
        <taxon>Bacillota</taxon>
        <taxon>Clostridia</taxon>
        <taxon>Candidatus Fimenecus</taxon>
    </lineage>
</organism>
<feature type="domain" description="DZANK-type" evidence="2">
    <location>
        <begin position="4"/>
        <end position="76"/>
    </location>
</feature>
<dbReference type="Pfam" id="PF12773">
    <property type="entry name" value="DZR"/>
    <property type="match status" value="1"/>
</dbReference>
<evidence type="ECO:0000313" key="4">
    <source>
        <dbReference type="Proteomes" id="UP000824071"/>
    </source>
</evidence>
<dbReference type="EMBL" id="DVMW01000028">
    <property type="protein sequence ID" value="HIU35804.1"/>
    <property type="molecule type" value="Genomic_DNA"/>
</dbReference>
<feature type="transmembrane region" description="Helical" evidence="1">
    <location>
        <begin position="131"/>
        <end position="161"/>
    </location>
</feature>
<feature type="transmembrane region" description="Helical" evidence="1">
    <location>
        <begin position="92"/>
        <end position="111"/>
    </location>
</feature>
<evidence type="ECO:0000313" key="3">
    <source>
        <dbReference type="EMBL" id="HIU35804.1"/>
    </source>
</evidence>
<evidence type="ECO:0000259" key="2">
    <source>
        <dbReference type="Pfam" id="PF12773"/>
    </source>
</evidence>
<keyword evidence="1" id="KW-0472">Membrane</keyword>
<sequence length="164" mass="17508">MKTCPNCQAALGDTDRFCHVCGAAVEPAAPEQNTAAQQGAPVYGSAPQGGYQAPVKYCEHCGNPCDIHAAVCLKCGCAFAPQKAIKPDVPSMWLRVACFFIPVLGLVLYLVERDEHPISAKAYGMAALISVIVYIVCIILWVIFMFVLVGIGATSGIMYYASML</sequence>
<evidence type="ECO:0000256" key="1">
    <source>
        <dbReference type="SAM" id="Phobius"/>
    </source>
</evidence>
<name>A0A9D1IHA9_9FIRM</name>
<dbReference type="InterPro" id="IPR025874">
    <property type="entry name" value="DZR"/>
</dbReference>
<protein>
    <submittedName>
        <fullName evidence="3">Zinc ribbon domain-containing protein</fullName>
    </submittedName>
</protein>